<gene>
    <name evidence="11" type="ORF">GK047_25750</name>
</gene>
<dbReference type="Pfam" id="PF00072">
    <property type="entry name" value="Response_reg"/>
    <property type="match status" value="1"/>
</dbReference>
<comment type="subcellular location">
    <subcellularLocation>
        <location evidence="1">Cytoplasm</location>
    </subcellularLocation>
</comment>
<dbReference type="PANTHER" id="PTHR42713:SF3">
    <property type="entry name" value="TRANSCRIPTIONAL REGULATORY PROTEIN HPTR"/>
    <property type="match status" value="1"/>
</dbReference>
<dbReference type="InterPro" id="IPR001789">
    <property type="entry name" value="Sig_transdc_resp-reg_receiver"/>
</dbReference>
<keyword evidence="7" id="KW-0804">Transcription</keyword>
<dbReference type="InterPro" id="IPR020449">
    <property type="entry name" value="Tscrpt_reg_AraC-type_HTH"/>
</dbReference>
<evidence type="ECO:0000256" key="6">
    <source>
        <dbReference type="ARBA" id="ARBA00023125"/>
    </source>
</evidence>
<name>A0A6G4A4F8_9BACL</name>
<dbReference type="InterPro" id="IPR009057">
    <property type="entry name" value="Homeodomain-like_sf"/>
</dbReference>
<dbReference type="InterPro" id="IPR011006">
    <property type="entry name" value="CheY-like_superfamily"/>
</dbReference>
<feature type="modified residue" description="4-aspartylphosphate" evidence="8">
    <location>
        <position position="55"/>
    </location>
</feature>
<dbReference type="AlphaFoldDB" id="A0A6G4A4F8"/>
<dbReference type="Gene3D" id="3.40.50.2300">
    <property type="match status" value="1"/>
</dbReference>
<comment type="caution">
    <text evidence="11">The sequence shown here is derived from an EMBL/GenBank/DDBJ whole genome shotgun (WGS) entry which is preliminary data.</text>
</comment>
<dbReference type="Pfam" id="PF12833">
    <property type="entry name" value="HTH_18"/>
    <property type="match status" value="1"/>
</dbReference>
<dbReference type="Gene3D" id="1.10.10.60">
    <property type="entry name" value="Homeodomain-like"/>
    <property type="match status" value="2"/>
</dbReference>
<keyword evidence="4" id="KW-0902">Two-component regulatory system</keyword>
<dbReference type="InterPro" id="IPR018062">
    <property type="entry name" value="HTH_AraC-typ_CS"/>
</dbReference>
<dbReference type="InterPro" id="IPR018060">
    <property type="entry name" value="HTH_AraC"/>
</dbReference>
<dbReference type="PROSITE" id="PS00041">
    <property type="entry name" value="HTH_ARAC_FAMILY_1"/>
    <property type="match status" value="1"/>
</dbReference>
<evidence type="ECO:0000256" key="1">
    <source>
        <dbReference type="ARBA" id="ARBA00004496"/>
    </source>
</evidence>
<accession>A0A6G4A4F8</accession>
<dbReference type="EMBL" id="JAAIKC010000016">
    <property type="protein sequence ID" value="NEW09353.1"/>
    <property type="molecule type" value="Genomic_DNA"/>
</dbReference>
<dbReference type="RefSeq" id="WP_163953119.1">
    <property type="nucleotide sequence ID" value="NZ_JAAIKC010000016.1"/>
</dbReference>
<proteinExistence type="predicted"/>
<feature type="domain" description="HTH araC/xylS-type" evidence="9">
    <location>
        <begin position="417"/>
        <end position="515"/>
    </location>
</feature>
<evidence type="ECO:0000259" key="9">
    <source>
        <dbReference type="PROSITE" id="PS01124"/>
    </source>
</evidence>
<protein>
    <submittedName>
        <fullName evidence="11">Response regulator</fullName>
    </submittedName>
</protein>
<dbReference type="GO" id="GO:0003700">
    <property type="term" value="F:DNA-binding transcription factor activity"/>
    <property type="evidence" value="ECO:0007669"/>
    <property type="project" value="InterPro"/>
</dbReference>
<feature type="domain" description="Response regulatory" evidence="10">
    <location>
        <begin position="3"/>
        <end position="120"/>
    </location>
</feature>
<dbReference type="SUPFAM" id="SSF46689">
    <property type="entry name" value="Homeodomain-like"/>
    <property type="match status" value="2"/>
</dbReference>
<dbReference type="CDD" id="cd17536">
    <property type="entry name" value="REC_YesN-like"/>
    <property type="match status" value="1"/>
</dbReference>
<evidence type="ECO:0000256" key="8">
    <source>
        <dbReference type="PROSITE-ProRule" id="PRU00169"/>
    </source>
</evidence>
<evidence type="ECO:0000256" key="2">
    <source>
        <dbReference type="ARBA" id="ARBA00022490"/>
    </source>
</evidence>
<keyword evidence="5" id="KW-0805">Transcription regulation</keyword>
<dbReference type="GO" id="GO:0005737">
    <property type="term" value="C:cytoplasm"/>
    <property type="evidence" value="ECO:0007669"/>
    <property type="project" value="UniProtKB-SubCell"/>
</dbReference>
<dbReference type="PANTHER" id="PTHR42713">
    <property type="entry name" value="HISTIDINE KINASE-RELATED"/>
    <property type="match status" value="1"/>
</dbReference>
<dbReference type="InterPro" id="IPR051552">
    <property type="entry name" value="HptR"/>
</dbReference>
<sequence length="523" mass="61383">MRKILIVDDENNIRLGLKAMITREFPTAYEFQFAGDGEEALRALRHTLVDIVITDIRMPVMDGIALINWIQDMNPKPAVVILSGHDDFQYAKEAIRCEVKEYLLKPIVRDELSRTLLRLENEMKLKEHMTEQLTSSLQQRDAFQESQLSYVLRHPHLQENEVQHKLSRIDMDWLVEGFQLGMLQYRGSVERMSHGELLDRIQAEVGNVPERFRKRFAYVFDKENQLVLIAEHGELFQYLADRITGTNYFTYSLGLSEYKRGMTHLQEAYVEAKQALKYTFLQSVLGVIRYENIRHRSLEFIVPIETIKKIANMLGANRDKEMIALLQEVLDMKTVARYDIAYLEAISKAFNELVFDKIFHVYGGESVEILRLFKMVGDISNFNYFHDYFHSVEGLLNRLNDYVRSMKTFHIDHKEMKKAVQYMHENYQKDLNMTIVSNHVSLNYSYFSQAFKEYTGNSFVNYLKKLRIDKAQELLATTEYKVYEIGEIAGFENTKHFSRVFKENVGVSPQEYRDQREVINGLN</sequence>
<evidence type="ECO:0000256" key="7">
    <source>
        <dbReference type="ARBA" id="ARBA00023163"/>
    </source>
</evidence>
<keyword evidence="3 8" id="KW-0597">Phosphoprotein</keyword>
<evidence type="ECO:0000256" key="5">
    <source>
        <dbReference type="ARBA" id="ARBA00023015"/>
    </source>
</evidence>
<evidence type="ECO:0000259" key="10">
    <source>
        <dbReference type="PROSITE" id="PS50110"/>
    </source>
</evidence>
<keyword evidence="6" id="KW-0238">DNA-binding</keyword>
<organism evidence="11">
    <name type="scientific">Paenibacillus sp. SYP-B3998</name>
    <dbReference type="NCBI Taxonomy" id="2678564"/>
    <lineage>
        <taxon>Bacteria</taxon>
        <taxon>Bacillati</taxon>
        <taxon>Bacillota</taxon>
        <taxon>Bacilli</taxon>
        <taxon>Bacillales</taxon>
        <taxon>Paenibacillaceae</taxon>
        <taxon>Paenibacillus</taxon>
    </lineage>
</organism>
<dbReference type="GO" id="GO:0000160">
    <property type="term" value="P:phosphorelay signal transduction system"/>
    <property type="evidence" value="ECO:0007669"/>
    <property type="project" value="UniProtKB-KW"/>
</dbReference>
<evidence type="ECO:0000256" key="4">
    <source>
        <dbReference type="ARBA" id="ARBA00023012"/>
    </source>
</evidence>
<dbReference type="PRINTS" id="PR00032">
    <property type="entry name" value="HTHARAC"/>
</dbReference>
<dbReference type="SMART" id="SM00342">
    <property type="entry name" value="HTH_ARAC"/>
    <property type="match status" value="1"/>
</dbReference>
<dbReference type="SMART" id="SM00448">
    <property type="entry name" value="REC"/>
    <property type="match status" value="1"/>
</dbReference>
<evidence type="ECO:0000256" key="3">
    <source>
        <dbReference type="ARBA" id="ARBA00022553"/>
    </source>
</evidence>
<dbReference type="SUPFAM" id="SSF52172">
    <property type="entry name" value="CheY-like"/>
    <property type="match status" value="1"/>
</dbReference>
<reference evidence="11" key="1">
    <citation type="submission" date="2020-02" db="EMBL/GenBank/DDBJ databases">
        <authorList>
            <person name="Shen X.-R."/>
            <person name="Zhang Y.-X."/>
        </authorList>
    </citation>
    <scope>NUCLEOTIDE SEQUENCE</scope>
    <source>
        <strain evidence="11">SYP-B3998</strain>
    </source>
</reference>
<evidence type="ECO:0000313" key="11">
    <source>
        <dbReference type="EMBL" id="NEW09353.1"/>
    </source>
</evidence>
<keyword evidence="2" id="KW-0963">Cytoplasm</keyword>
<dbReference type="GO" id="GO:0043565">
    <property type="term" value="F:sequence-specific DNA binding"/>
    <property type="evidence" value="ECO:0007669"/>
    <property type="project" value="InterPro"/>
</dbReference>
<dbReference type="PROSITE" id="PS50110">
    <property type="entry name" value="RESPONSE_REGULATORY"/>
    <property type="match status" value="1"/>
</dbReference>
<dbReference type="PROSITE" id="PS01124">
    <property type="entry name" value="HTH_ARAC_FAMILY_2"/>
    <property type="match status" value="1"/>
</dbReference>